<dbReference type="Pfam" id="PF08344">
    <property type="entry name" value="TRP_2"/>
    <property type="match status" value="1"/>
</dbReference>
<evidence type="ECO:0000313" key="12">
    <source>
        <dbReference type="EnsemblMetazoa" id="XP_791700"/>
    </source>
</evidence>
<evidence type="ECO:0000256" key="10">
    <source>
        <dbReference type="SAM" id="Phobius"/>
    </source>
</evidence>
<evidence type="ECO:0000256" key="3">
    <source>
        <dbReference type="ARBA" id="ARBA00022692"/>
    </source>
</evidence>
<name>A0A7M7RDG0_STRPU</name>
<evidence type="ECO:0000256" key="7">
    <source>
        <dbReference type="ARBA" id="ARBA00023065"/>
    </source>
</evidence>
<dbReference type="RefSeq" id="XP_791700.4">
    <property type="nucleotide sequence ID" value="XM_786607.5"/>
</dbReference>
<keyword evidence="13" id="KW-1185">Reference proteome</keyword>
<keyword evidence="4" id="KW-0677">Repeat</keyword>
<dbReference type="PANTHER" id="PTHR10117:SF54">
    <property type="entry name" value="TRANSIENT RECEPTOR POTENTIAL-GAMMA PROTEIN"/>
    <property type="match status" value="1"/>
</dbReference>
<feature type="transmembrane region" description="Helical" evidence="10">
    <location>
        <begin position="661"/>
        <end position="681"/>
    </location>
</feature>
<evidence type="ECO:0000256" key="4">
    <source>
        <dbReference type="ARBA" id="ARBA00022737"/>
    </source>
</evidence>
<keyword evidence="6" id="KW-0040">ANK repeat</keyword>
<feature type="transmembrane region" description="Helical" evidence="10">
    <location>
        <begin position="308"/>
        <end position="329"/>
    </location>
</feature>
<dbReference type="Gene3D" id="1.25.40.20">
    <property type="entry name" value="Ankyrin repeat-containing domain"/>
    <property type="match status" value="1"/>
</dbReference>
<feature type="transmembrane region" description="Helical" evidence="10">
    <location>
        <begin position="578"/>
        <end position="597"/>
    </location>
</feature>
<dbReference type="SUPFAM" id="SSF48403">
    <property type="entry name" value="Ankyrin repeat"/>
    <property type="match status" value="1"/>
</dbReference>
<dbReference type="Proteomes" id="UP000007110">
    <property type="component" value="Unassembled WGS sequence"/>
</dbReference>
<evidence type="ECO:0000256" key="5">
    <source>
        <dbReference type="ARBA" id="ARBA00022989"/>
    </source>
</evidence>
<evidence type="ECO:0000256" key="9">
    <source>
        <dbReference type="ARBA" id="ARBA00023303"/>
    </source>
</evidence>
<dbReference type="SMART" id="SM01420">
    <property type="entry name" value="TRP_2"/>
    <property type="match status" value="1"/>
</dbReference>
<organism evidence="12 13">
    <name type="scientific">Strongylocentrotus purpuratus</name>
    <name type="common">Purple sea urchin</name>
    <dbReference type="NCBI Taxonomy" id="7668"/>
    <lineage>
        <taxon>Eukaryota</taxon>
        <taxon>Metazoa</taxon>
        <taxon>Echinodermata</taxon>
        <taxon>Eleutherozoa</taxon>
        <taxon>Echinozoa</taxon>
        <taxon>Echinoidea</taxon>
        <taxon>Euechinoidea</taxon>
        <taxon>Echinacea</taxon>
        <taxon>Camarodonta</taxon>
        <taxon>Echinidea</taxon>
        <taxon>Strongylocentrotidae</taxon>
        <taxon>Strongylocentrotus</taxon>
    </lineage>
</organism>
<dbReference type="InterPro" id="IPR005821">
    <property type="entry name" value="Ion_trans_dom"/>
</dbReference>
<dbReference type="EnsemblMetazoa" id="XM_786607">
    <property type="protein sequence ID" value="XP_791700"/>
    <property type="gene ID" value="LOC586844"/>
</dbReference>
<feature type="domain" description="Transient receptor ion channel" evidence="11">
    <location>
        <begin position="150"/>
        <end position="212"/>
    </location>
</feature>
<feature type="transmembrane region" description="Helical" evidence="10">
    <location>
        <begin position="534"/>
        <end position="557"/>
    </location>
</feature>
<keyword evidence="2" id="KW-0813">Transport</keyword>
<accession>A0A7M7RDG0</accession>
<evidence type="ECO:0000259" key="11">
    <source>
        <dbReference type="SMART" id="SM01420"/>
    </source>
</evidence>
<proteinExistence type="predicted"/>
<keyword evidence="7" id="KW-0406">Ion transport</keyword>
<reference evidence="12" key="2">
    <citation type="submission" date="2021-01" db="UniProtKB">
        <authorList>
            <consortium name="EnsemblMetazoa"/>
        </authorList>
    </citation>
    <scope>IDENTIFICATION</scope>
</reference>
<keyword evidence="3 10" id="KW-0812">Transmembrane</keyword>
<dbReference type="InterPro" id="IPR036770">
    <property type="entry name" value="Ankyrin_rpt-contain_sf"/>
</dbReference>
<keyword evidence="8 10" id="KW-0472">Membrane</keyword>
<dbReference type="GO" id="GO:0005262">
    <property type="term" value="F:calcium channel activity"/>
    <property type="evidence" value="ECO:0007669"/>
    <property type="project" value="InterPro"/>
</dbReference>
<keyword evidence="9" id="KW-0407">Ion channel</keyword>
<dbReference type="GO" id="GO:0016020">
    <property type="term" value="C:membrane"/>
    <property type="evidence" value="ECO:0007669"/>
    <property type="project" value="UniProtKB-SubCell"/>
</dbReference>
<comment type="subcellular location">
    <subcellularLocation>
        <location evidence="1">Membrane</location>
        <topology evidence="1">Multi-pass membrane protein</topology>
    </subcellularLocation>
</comment>
<feature type="transmembrane region" description="Helical" evidence="10">
    <location>
        <begin position="377"/>
        <end position="396"/>
    </location>
</feature>
<dbReference type="PRINTS" id="PR01097">
    <property type="entry name" value="TRNSRECEPTRP"/>
</dbReference>
<keyword evidence="5 10" id="KW-1133">Transmembrane helix</keyword>
<evidence type="ECO:0000256" key="2">
    <source>
        <dbReference type="ARBA" id="ARBA00022448"/>
    </source>
</evidence>
<evidence type="ECO:0000256" key="1">
    <source>
        <dbReference type="ARBA" id="ARBA00004141"/>
    </source>
</evidence>
<evidence type="ECO:0000256" key="6">
    <source>
        <dbReference type="ARBA" id="ARBA00023043"/>
    </source>
</evidence>
<dbReference type="InterPro" id="IPR013555">
    <property type="entry name" value="TRP_dom"/>
</dbReference>
<dbReference type="PANTHER" id="PTHR10117">
    <property type="entry name" value="TRANSIENT RECEPTOR POTENTIAL CHANNEL"/>
    <property type="match status" value="1"/>
</dbReference>
<reference evidence="13" key="1">
    <citation type="submission" date="2015-02" db="EMBL/GenBank/DDBJ databases">
        <title>Genome sequencing for Strongylocentrotus purpuratus.</title>
        <authorList>
            <person name="Murali S."/>
            <person name="Liu Y."/>
            <person name="Vee V."/>
            <person name="English A."/>
            <person name="Wang M."/>
            <person name="Skinner E."/>
            <person name="Han Y."/>
            <person name="Muzny D.M."/>
            <person name="Worley K.C."/>
            <person name="Gibbs R.A."/>
        </authorList>
    </citation>
    <scope>NUCLEOTIDE SEQUENCE</scope>
</reference>
<dbReference type="Pfam" id="PF00520">
    <property type="entry name" value="Ion_trans"/>
    <property type="match status" value="1"/>
</dbReference>
<feature type="transmembrane region" description="Helical" evidence="10">
    <location>
        <begin position="417"/>
        <end position="434"/>
    </location>
</feature>
<dbReference type="InterPro" id="IPR002153">
    <property type="entry name" value="TRPC_channel"/>
</dbReference>
<dbReference type="AlphaFoldDB" id="A0A7M7RDG0"/>
<evidence type="ECO:0000256" key="8">
    <source>
        <dbReference type="ARBA" id="ARBA00023136"/>
    </source>
</evidence>
<protein>
    <recommendedName>
        <fullName evidence="11">Transient receptor ion channel domain-containing protein</fullName>
    </recommendedName>
</protein>
<dbReference type="FunFam" id="1.25.40.20:FF:000680">
    <property type="entry name" value="Uncharacterized protein"/>
    <property type="match status" value="1"/>
</dbReference>
<dbReference type="GeneID" id="586844"/>
<sequence length="956" mass="107538">MGDDDSDVSLTPQEQFFLAASKGDVAVIKALLDGRPENGVDMDAKDESGLSALNLAITEGYLGVMYPLLEGNAHIGDAMLRAVDADFHEAVRTLLQFAEERDESGRMAIINCRCESSDIHPDITPMIRAAQLNSFAIVKMLLEADLLIPELNTDAFQDEAADDLQRSVGTLEIYGGLASEAYVCLASTDPIDRAFTLCGIMKRIAILEVEFKVRYLELADKMERLAAELVSYARDSEEINTVLTFQETNALNGGAQNQRHVGNIPKVTQAIQYEQRQFVAHPNTQQAVSAQFYRHLAHLRDEPPLVNFLAFIGLVVAFPFFSILYKLGVSTHIRHLVRTPYVKFVMQAGADFSMLVILLNIDTSSHLHNIIMTRNQYIVHFILLLFVVGLSWKEMYLAYLCGIRKIMSSFEHIRDTLISILLMVYFVLTFLSMFQDSGTCPAAPTIDPNAVNVLENSTTNIGGITRLRLEEIELNGPSRDVAIDIIIEILADLRCVSSPALQMDEAEVTTGPPSTSDCEKTNSILSRKWNDPSLIGNGIFGIVTVLAFTKLMSFLIANDFVGPLVISVGDMVKRTSSFFIFVIAVIISFSSAMTFNYNIYSQGDIERCETNDAHGDCGRSYEYRNLGRSMMSLYWSLFGLIDRDSLNIKATPDVIRGAGELLYGAFYIFAVLVLLNALIAVMSNVFNKVEENADVEWKFARTTLWMSFLNDTVTVPPPFNLLPDCSQLKQRLKLWWQMCRRRRNIQTEVLRDSLKLNDMQKRKRTYKRVDLSNYQRIMRRLVERFVAERTAQEANAQGGITVADIRNLRNDVVGLRYETFKQLCQMNEELDRSKQQSSAISGQSNQASVVFTRTDKIKDEVHEYSSGLAEVQSELSQKLKILPALEELMRELAEMHKASGVPEQWGKRVQDMVGYYEEVKDIVAASKDRQVRTSSFNLRPGVNVTSEDEDGQNTWL</sequence>
<evidence type="ECO:0000313" key="13">
    <source>
        <dbReference type="Proteomes" id="UP000007110"/>
    </source>
</evidence>